<dbReference type="EMBL" id="CP097899">
    <property type="protein sequence ID" value="URN96795.1"/>
    <property type="molecule type" value="Genomic_DNA"/>
</dbReference>
<dbReference type="InterPro" id="IPR054612">
    <property type="entry name" value="Phage_capsid-like_C"/>
</dbReference>
<evidence type="ECO:0000313" key="4">
    <source>
        <dbReference type="Proteomes" id="UP001056756"/>
    </source>
</evidence>
<dbReference type="InterPro" id="IPR024455">
    <property type="entry name" value="Phage_capsid"/>
</dbReference>
<protein>
    <submittedName>
        <fullName evidence="3">Phage major capsid protein</fullName>
    </submittedName>
</protein>
<reference evidence="3" key="1">
    <citation type="submission" date="2022-05" db="EMBL/GenBank/DDBJ databases">
        <title>Novel bacterial taxa in a minimal lignocellulolytic consortium and its capacity to transform plastics disclosed by genome-resolved metagenomics.</title>
        <authorList>
            <person name="Rodriguez C.A.D."/>
            <person name="Diaz-Garcia L."/>
            <person name="Herrera K."/>
            <person name="Tarazona N.A."/>
            <person name="Sproer C."/>
            <person name="Overmann J."/>
            <person name="Jimenez D.J."/>
        </authorList>
    </citation>
    <scope>NUCLEOTIDE SEQUENCE</scope>
    <source>
        <strain evidence="3">MAG5</strain>
    </source>
</reference>
<gene>
    <name evidence="3" type="ORF">NAG76_08330</name>
</gene>
<dbReference type="KEGG" id="plig:NAG76_08330"/>
<evidence type="ECO:0000256" key="1">
    <source>
        <dbReference type="ARBA" id="ARBA00004328"/>
    </source>
</evidence>
<dbReference type="Pfam" id="PF05065">
    <property type="entry name" value="Phage_capsid"/>
    <property type="match status" value="1"/>
</dbReference>
<feature type="domain" description="Phage capsid-like C-terminal" evidence="2">
    <location>
        <begin position="12"/>
        <end position="164"/>
    </location>
</feature>
<dbReference type="NCBIfam" id="TIGR01554">
    <property type="entry name" value="major_cap_HK97"/>
    <property type="match status" value="1"/>
</dbReference>
<dbReference type="Proteomes" id="UP001056756">
    <property type="component" value="Chromosome"/>
</dbReference>
<evidence type="ECO:0000313" key="3">
    <source>
        <dbReference type="EMBL" id="URN96795.1"/>
    </source>
</evidence>
<comment type="subcellular location">
    <subcellularLocation>
        <location evidence="1">Virion</location>
    </subcellularLocation>
</comment>
<sequence>MKHTKKGFVIEHGEGDYTAETDDYEDAEPSTDFVNIGKAKITSYCELSDEAAKLPDTIYQGMVRDNMQIAIRKKIAKQIIVGLGGANQITGIFKAPVNVIPLESNIEISVIDAETMDKMVFGYGRSENVEGGAYLFLNKEYLAAFASLRDGLGKRVYNITLDKNGNTGTISSDSSYAVSYIINIACACTYCMAYGKPAAYEMPYF</sequence>
<proteinExistence type="predicted"/>
<dbReference type="AlphaFoldDB" id="A0A9J6ZKL2"/>
<dbReference type="SUPFAM" id="SSF56563">
    <property type="entry name" value="Major capsid protein gp5"/>
    <property type="match status" value="1"/>
</dbReference>
<evidence type="ECO:0000259" key="2">
    <source>
        <dbReference type="Pfam" id="PF05065"/>
    </source>
</evidence>
<name>A0A9J6ZKL2_9BACL</name>
<organism evidence="3 4">
    <name type="scientific">Candidatus Pristimantibacillus lignocellulolyticus</name>
    <dbReference type="NCBI Taxonomy" id="2994561"/>
    <lineage>
        <taxon>Bacteria</taxon>
        <taxon>Bacillati</taxon>
        <taxon>Bacillota</taxon>
        <taxon>Bacilli</taxon>
        <taxon>Bacillales</taxon>
        <taxon>Paenibacillaceae</taxon>
        <taxon>Candidatus Pristimantibacillus</taxon>
    </lineage>
</organism>
<accession>A0A9J6ZKL2</accession>